<protein>
    <submittedName>
        <fullName evidence="1">Uncharacterized protein</fullName>
    </submittedName>
</protein>
<dbReference type="Proteomes" id="UP000002762">
    <property type="component" value="Unassembled WGS sequence"/>
</dbReference>
<gene>
    <name evidence="1" type="ORF">BBA_09891</name>
</gene>
<dbReference type="AlphaFoldDB" id="J4VR66"/>
<keyword evidence="2" id="KW-1185">Reference proteome</keyword>
<name>J4VR66_BEAB2</name>
<sequence>MEAIVTAYSISPRHLLYTVWHPESAQSPTWLSAAPHVSRWRSGIKVWDQSWPTTN</sequence>
<dbReference type="InParanoid" id="J4VR66"/>
<reference evidence="1 2" key="1">
    <citation type="journal article" date="2012" name="Sci. Rep.">
        <title>Genomic perspectives on the evolution of fungal entomopathogenicity in Beauveria bassiana.</title>
        <authorList>
            <person name="Xiao G."/>
            <person name="Ying S.H."/>
            <person name="Zheng P."/>
            <person name="Wang Z.L."/>
            <person name="Zhang S."/>
            <person name="Xie X.Q."/>
            <person name="Shang Y."/>
            <person name="St Leger R.J."/>
            <person name="Zhao G.P."/>
            <person name="Wang C."/>
            <person name="Feng M.G."/>
        </authorList>
    </citation>
    <scope>NUCLEOTIDE SEQUENCE [LARGE SCALE GENOMIC DNA]</scope>
    <source>
        <strain evidence="1 2">ARSEF 2860</strain>
    </source>
</reference>
<dbReference type="HOGENOM" id="CLU_3031999_0_0_1"/>
<dbReference type="RefSeq" id="XP_008603210.1">
    <property type="nucleotide sequence ID" value="XM_008604988.1"/>
</dbReference>
<organism evidence="1 2">
    <name type="scientific">Beauveria bassiana (strain ARSEF 2860)</name>
    <name type="common">White muscardine disease fungus</name>
    <name type="synonym">Tritirachium shiotae</name>
    <dbReference type="NCBI Taxonomy" id="655819"/>
    <lineage>
        <taxon>Eukaryota</taxon>
        <taxon>Fungi</taxon>
        <taxon>Dikarya</taxon>
        <taxon>Ascomycota</taxon>
        <taxon>Pezizomycotina</taxon>
        <taxon>Sordariomycetes</taxon>
        <taxon>Hypocreomycetidae</taxon>
        <taxon>Hypocreales</taxon>
        <taxon>Cordycipitaceae</taxon>
        <taxon>Beauveria</taxon>
    </lineage>
</organism>
<proteinExistence type="predicted"/>
<accession>J4VR66</accession>
<evidence type="ECO:0000313" key="2">
    <source>
        <dbReference type="Proteomes" id="UP000002762"/>
    </source>
</evidence>
<dbReference type="EMBL" id="JH725222">
    <property type="protein sequence ID" value="EJP61145.1"/>
    <property type="molecule type" value="Genomic_DNA"/>
</dbReference>
<dbReference type="GeneID" id="19892903"/>
<evidence type="ECO:0000313" key="1">
    <source>
        <dbReference type="EMBL" id="EJP61145.1"/>
    </source>
</evidence>